<feature type="region of interest" description="Disordered" evidence="5">
    <location>
        <begin position="1"/>
        <end position="30"/>
    </location>
</feature>
<dbReference type="AlphaFoldDB" id="A0A3Q9G1M7"/>
<sequence>MTGLMPEQQTAPNTASREARTEAPSAVEMTEVSAGYRRKNVLDSVNASFAPGLIHGIIGPNGAGKSTLVKAALGLVPSSGDIRIAGERLASLSSKERARLMSYLPQDTPPVDFTGEQYVQMSRYARLGRFSSPTAEDEEAVDEALRMTGASAWRDRPMRSTSGGERQLTALARAIAQDPQILIVDEPSSALDMGHEIDVFRLFKPWIKESSSRTIIAVLHDLDIAARFCDRLTLVDGGRVKASGPPAEILVPDLLNDAYGVTVDVRRSEATGYLTVTAV</sequence>
<evidence type="ECO:0000259" key="6">
    <source>
        <dbReference type="PROSITE" id="PS50893"/>
    </source>
</evidence>
<evidence type="ECO:0000313" key="7">
    <source>
        <dbReference type="EMBL" id="AZQ76905.1"/>
    </source>
</evidence>
<evidence type="ECO:0000256" key="4">
    <source>
        <dbReference type="ARBA" id="ARBA00022967"/>
    </source>
</evidence>
<dbReference type="InterPro" id="IPR027417">
    <property type="entry name" value="P-loop_NTPase"/>
</dbReference>
<dbReference type="InterPro" id="IPR003439">
    <property type="entry name" value="ABC_transporter-like_ATP-bd"/>
</dbReference>
<keyword evidence="1" id="KW-0813">Transport</keyword>
<dbReference type="GO" id="GO:0005524">
    <property type="term" value="F:ATP binding"/>
    <property type="evidence" value="ECO:0007669"/>
    <property type="project" value="UniProtKB-KW"/>
</dbReference>
<evidence type="ECO:0000313" key="8">
    <source>
        <dbReference type="Proteomes" id="UP000280344"/>
    </source>
</evidence>
<dbReference type="FunFam" id="3.40.50.300:FF:000134">
    <property type="entry name" value="Iron-enterobactin ABC transporter ATP-binding protein"/>
    <property type="match status" value="1"/>
</dbReference>
<protein>
    <submittedName>
        <fullName evidence="7">ABC transporter ATP-binding protein</fullName>
    </submittedName>
</protein>
<keyword evidence="3 7" id="KW-0067">ATP-binding</keyword>
<evidence type="ECO:0000256" key="1">
    <source>
        <dbReference type="ARBA" id="ARBA00022448"/>
    </source>
</evidence>
<dbReference type="OrthoDB" id="5296765at2"/>
<reference evidence="7 8" key="1">
    <citation type="submission" date="2018-12" db="EMBL/GenBank/DDBJ databases">
        <title>Complete genome sequence of Flaviflexus sp. H23T48.</title>
        <authorList>
            <person name="Bae J.-W."/>
            <person name="Lee J.-Y."/>
        </authorList>
    </citation>
    <scope>NUCLEOTIDE SEQUENCE [LARGE SCALE GENOMIC DNA]</scope>
    <source>
        <strain evidence="7 8">H23T48</strain>
    </source>
</reference>
<evidence type="ECO:0000256" key="3">
    <source>
        <dbReference type="ARBA" id="ARBA00022840"/>
    </source>
</evidence>
<dbReference type="GO" id="GO:0016887">
    <property type="term" value="F:ATP hydrolysis activity"/>
    <property type="evidence" value="ECO:0007669"/>
    <property type="project" value="InterPro"/>
</dbReference>
<feature type="domain" description="ABC transporter" evidence="6">
    <location>
        <begin position="27"/>
        <end position="262"/>
    </location>
</feature>
<dbReference type="Pfam" id="PF00005">
    <property type="entry name" value="ABC_tran"/>
    <property type="match status" value="1"/>
</dbReference>
<dbReference type="CDD" id="cd03214">
    <property type="entry name" value="ABC_Iron-Siderophores_B12_Hemin"/>
    <property type="match status" value="1"/>
</dbReference>
<feature type="compositionally biased region" description="Polar residues" evidence="5">
    <location>
        <begin position="7"/>
        <end position="16"/>
    </location>
</feature>
<keyword evidence="2" id="KW-0547">Nucleotide-binding</keyword>
<gene>
    <name evidence="7" type="ORF">EJ997_05710</name>
</gene>
<dbReference type="SMART" id="SM00382">
    <property type="entry name" value="AAA"/>
    <property type="match status" value="1"/>
</dbReference>
<dbReference type="PANTHER" id="PTHR42794:SF1">
    <property type="entry name" value="HEMIN IMPORT ATP-BINDING PROTEIN HMUV"/>
    <property type="match status" value="1"/>
</dbReference>
<dbReference type="Gene3D" id="3.40.50.300">
    <property type="entry name" value="P-loop containing nucleotide triphosphate hydrolases"/>
    <property type="match status" value="1"/>
</dbReference>
<dbReference type="Proteomes" id="UP000280344">
    <property type="component" value="Chromosome"/>
</dbReference>
<dbReference type="InterPro" id="IPR003593">
    <property type="entry name" value="AAA+_ATPase"/>
</dbReference>
<dbReference type="KEGG" id="flh:EJ997_05710"/>
<dbReference type="RefSeq" id="WP_126703711.1">
    <property type="nucleotide sequence ID" value="NZ_CP034593.1"/>
</dbReference>
<evidence type="ECO:0000256" key="5">
    <source>
        <dbReference type="SAM" id="MobiDB-lite"/>
    </source>
</evidence>
<keyword evidence="4" id="KW-1278">Translocase</keyword>
<accession>A0A3Q9G1M7</accession>
<dbReference type="EMBL" id="CP034593">
    <property type="protein sequence ID" value="AZQ76905.1"/>
    <property type="molecule type" value="Genomic_DNA"/>
</dbReference>
<dbReference type="SUPFAM" id="SSF52540">
    <property type="entry name" value="P-loop containing nucleoside triphosphate hydrolases"/>
    <property type="match status" value="1"/>
</dbReference>
<keyword evidence="8" id="KW-1185">Reference proteome</keyword>
<name>A0A3Q9G1M7_9ACTO</name>
<organism evidence="7 8">
    <name type="scientific">Flaviflexus ciconiae</name>
    <dbReference type="NCBI Taxonomy" id="2496867"/>
    <lineage>
        <taxon>Bacteria</taxon>
        <taxon>Bacillati</taxon>
        <taxon>Actinomycetota</taxon>
        <taxon>Actinomycetes</taxon>
        <taxon>Actinomycetales</taxon>
        <taxon>Actinomycetaceae</taxon>
        <taxon>Flaviflexus</taxon>
    </lineage>
</organism>
<dbReference type="PANTHER" id="PTHR42794">
    <property type="entry name" value="HEMIN IMPORT ATP-BINDING PROTEIN HMUV"/>
    <property type="match status" value="1"/>
</dbReference>
<proteinExistence type="predicted"/>
<evidence type="ECO:0000256" key="2">
    <source>
        <dbReference type="ARBA" id="ARBA00022741"/>
    </source>
</evidence>
<dbReference type="PROSITE" id="PS50893">
    <property type="entry name" value="ABC_TRANSPORTER_2"/>
    <property type="match status" value="1"/>
</dbReference>